<dbReference type="RefSeq" id="WP_092794744.1">
    <property type="nucleotide sequence ID" value="NZ_FOPC01000022.1"/>
</dbReference>
<dbReference type="CDD" id="cd06433">
    <property type="entry name" value="GT_2_WfgS_like"/>
    <property type="match status" value="1"/>
</dbReference>
<gene>
    <name evidence="2" type="ORF">SAMN04487988_12224</name>
</gene>
<dbReference type="SUPFAM" id="SSF53448">
    <property type="entry name" value="Nucleotide-diphospho-sugar transferases"/>
    <property type="match status" value="1"/>
</dbReference>
<evidence type="ECO:0000259" key="1">
    <source>
        <dbReference type="Pfam" id="PF00535"/>
    </source>
</evidence>
<evidence type="ECO:0000313" key="3">
    <source>
        <dbReference type="Proteomes" id="UP000199642"/>
    </source>
</evidence>
<feature type="domain" description="Glycosyltransferase 2-like" evidence="1">
    <location>
        <begin position="4"/>
        <end position="160"/>
    </location>
</feature>
<reference evidence="3" key="1">
    <citation type="submission" date="2016-10" db="EMBL/GenBank/DDBJ databases">
        <authorList>
            <person name="Varghese N."/>
            <person name="Submissions S."/>
        </authorList>
    </citation>
    <scope>NUCLEOTIDE SEQUENCE [LARGE SCALE GENOMIC DNA]</scope>
    <source>
        <strain evidence="3">DSM 19315</strain>
    </source>
</reference>
<dbReference type="STRING" id="435880.SAMN04487988_12224"/>
<protein>
    <submittedName>
        <fullName evidence="2">Glycosyltransferase involved in cell wall bisynthesis</fullName>
    </submittedName>
</protein>
<dbReference type="OrthoDB" id="9788101at2"/>
<keyword evidence="2" id="KW-0808">Transferase</keyword>
<dbReference type="AlphaFoldDB" id="A0A1I2XRL5"/>
<dbReference type="GO" id="GO:0016758">
    <property type="term" value="F:hexosyltransferase activity"/>
    <property type="evidence" value="ECO:0007669"/>
    <property type="project" value="UniProtKB-ARBA"/>
</dbReference>
<organism evidence="2 3">
    <name type="scientific">Algoriphagus hitonicola</name>
    <dbReference type="NCBI Taxonomy" id="435880"/>
    <lineage>
        <taxon>Bacteria</taxon>
        <taxon>Pseudomonadati</taxon>
        <taxon>Bacteroidota</taxon>
        <taxon>Cytophagia</taxon>
        <taxon>Cytophagales</taxon>
        <taxon>Cyclobacteriaceae</taxon>
        <taxon>Algoriphagus</taxon>
    </lineage>
</organism>
<dbReference type="PANTHER" id="PTHR22916">
    <property type="entry name" value="GLYCOSYLTRANSFERASE"/>
    <property type="match status" value="1"/>
</dbReference>
<evidence type="ECO:0000313" key="2">
    <source>
        <dbReference type="EMBL" id="SFH16148.1"/>
    </source>
</evidence>
<dbReference type="EMBL" id="FOPC01000022">
    <property type="protein sequence ID" value="SFH16148.1"/>
    <property type="molecule type" value="Genomic_DNA"/>
</dbReference>
<proteinExistence type="predicted"/>
<name>A0A1I2XRL5_9BACT</name>
<dbReference type="Gene3D" id="3.90.550.10">
    <property type="entry name" value="Spore Coat Polysaccharide Biosynthesis Protein SpsA, Chain A"/>
    <property type="match status" value="1"/>
</dbReference>
<sequence>MKVSLITVTYNSAATLSDTIESVAAQDYSNIEYIIIDGNSKDGTQDIIRSSNGTVSKFLSEPDRGLYDAMNKGIKMATGDIVGIINSDDFYHRKDAISRVVEGFSDPETECVFADIRFVSPDDLDKTVRYYSSKRFNLGAFSWGFMPAHPTFFTYRRNFEKYGVYKTDYKIAADFELLVRFLYRHHLPYRYLDFDLMKMRLGGVSTASLKSTWIINQEDLKACRENGLKTNYIRLYSRYFRKLLEYIPLLH</sequence>
<dbReference type="Pfam" id="PF00535">
    <property type="entry name" value="Glycos_transf_2"/>
    <property type="match status" value="1"/>
</dbReference>
<keyword evidence="3" id="KW-1185">Reference proteome</keyword>
<dbReference type="Proteomes" id="UP000199642">
    <property type="component" value="Unassembled WGS sequence"/>
</dbReference>
<accession>A0A1I2XRL5</accession>
<dbReference type="InterPro" id="IPR029044">
    <property type="entry name" value="Nucleotide-diphossugar_trans"/>
</dbReference>
<dbReference type="InterPro" id="IPR001173">
    <property type="entry name" value="Glyco_trans_2-like"/>
</dbReference>
<dbReference type="PANTHER" id="PTHR22916:SF3">
    <property type="entry name" value="UDP-GLCNAC:BETAGAL BETA-1,3-N-ACETYLGLUCOSAMINYLTRANSFERASE-LIKE PROTEIN 1"/>
    <property type="match status" value="1"/>
</dbReference>